<dbReference type="EMBL" id="GL945434">
    <property type="protein sequence ID" value="EGO24501.1"/>
    <property type="molecule type" value="Genomic_DNA"/>
</dbReference>
<dbReference type="InterPro" id="IPR012336">
    <property type="entry name" value="Thioredoxin-like_fold"/>
</dbReference>
<dbReference type="InterPro" id="IPR040079">
    <property type="entry name" value="Glutathione_S-Trfase"/>
</dbReference>
<dbReference type="Proteomes" id="UP000008064">
    <property type="component" value="Unassembled WGS sequence"/>
</dbReference>
<comment type="similarity">
    <text evidence="1">Belongs to the FAX family.</text>
</comment>
<dbReference type="Pfam" id="PF17172">
    <property type="entry name" value="GST_N_4"/>
    <property type="match status" value="1"/>
</dbReference>
<dbReference type="PANTHER" id="PTHR12289:SF41">
    <property type="entry name" value="FAILED AXON CONNECTIONS-RELATED"/>
    <property type="match status" value="1"/>
</dbReference>
<organism>
    <name type="scientific">Serpula lacrymans var. lacrymans (strain S7.9)</name>
    <name type="common">Dry rot fungus</name>
    <dbReference type="NCBI Taxonomy" id="578457"/>
    <lineage>
        <taxon>Eukaryota</taxon>
        <taxon>Fungi</taxon>
        <taxon>Dikarya</taxon>
        <taxon>Basidiomycota</taxon>
        <taxon>Agaricomycotina</taxon>
        <taxon>Agaricomycetes</taxon>
        <taxon>Agaricomycetidae</taxon>
        <taxon>Boletales</taxon>
        <taxon>Coniophorineae</taxon>
        <taxon>Serpulaceae</taxon>
        <taxon>Serpula</taxon>
    </lineage>
</organism>
<dbReference type="RefSeq" id="XP_007318520.1">
    <property type="nucleotide sequence ID" value="XM_007318458.1"/>
</dbReference>
<proteinExistence type="inferred from homology"/>
<dbReference type="AlphaFoldDB" id="F8NX26"/>
<dbReference type="InterPro" id="IPR050931">
    <property type="entry name" value="Mito_Protein_Transport_Metaxin"/>
</dbReference>
<dbReference type="SFLD" id="SFLDG01180">
    <property type="entry name" value="SUF1"/>
    <property type="match status" value="1"/>
</dbReference>
<dbReference type="SFLD" id="SFLDS00019">
    <property type="entry name" value="Glutathione_Transferase_(cytos"/>
    <property type="match status" value="1"/>
</dbReference>
<dbReference type="InterPro" id="IPR036282">
    <property type="entry name" value="Glutathione-S-Trfase_C_sf"/>
</dbReference>
<dbReference type="SUPFAM" id="SSF47616">
    <property type="entry name" value="GST C-terminal domain-like"/>
    <property type="match status" value="1"/>
</dbReference>
<feature type="domain" description="Thioredoxin-like fold" evidence="2">
    <location>
        <begin position="23"/>
        <end position="126"/>
    </location>
</feature>
<dbReference type="GO" id="GO:0005737">
    <property type="term" value="C:cytoplasm"/>
    <property type="evidence" value="ECO:0007669"/>
    <property type="project" value="TreeGrafter"/>
</dbReference>
<dbReference type="InterPro" id="IPR036249">
    <property type="entry name" value="Thioredoxin-like_sf"/>
</dbReference>
<dbReference type="SFLD" id="SFLDG01200">
    <property type="entry name" value="SUF1.1"/>
    <property type="match status" value="1"/>
</dbReference>
<dbReference type="SUPFAM" id="SSF52833">
    <property type="entry name" value="Thioredoxin-like"/>
    <property type="match status" value="1"/>
</dbReference>
<dbReference type="InterPro" id="IPR026928">
    <property type="entry name" value="FAX/IsoI-like"/>
</dbReference>
<name>F8NX26_SERL9</name>
<dbReference type="KEGG" id="sla:SERLADRAFT_467918"/>
<protein>
    <recommendedName>
        <fullName evidence="2">Thioredoxin-like fold domain-containing protein</fullName>
    </recommendedName>
</protein>
<gene>
    <name evidence="3" type="ORF">SERLADRAFT_467918</name>
</gene>
<evidence type="ECO:0000259" key="2">
    <source>
        <dbReference type="Pfam" id="PF17172"/>
    </source>
</evidence>
<evidence type="ECO:0000256" key="1">
    <source>
        <dbReference type="ARBA" id="ARBA00006475"/>
    </source>
</evidence>
<accession>F8NX26</accession>
<dbReference type="GeneID" id="18819316"/>
<sequence>MASETKVILWGFGKDSNVPSPSAFCQKVETFLRFTSTPYEFRATTSSKAPKRKLPYADVHHNGKIVTIADSHFIIRYLIENGISSDPDSKANLTSIQKAESRAFQGYLEEVVYKAIAYEKCFNDTNFANAMSELPEIAAIPWIIKPLVIKMVRRSARKSLWNAGVGRHSRDEARTLEDEGFGALDARLSLHPYFHGDKATSIDIMIAGLLTSTLGTKANPYFYDMVVKSPILISFCRRMSVPLFPEYEQVILDIENAEKEQGKNEDAVETSSS</sequence>
<dbReference type="PANTHER" id="PTHR12289">
    <property type="entry name" value="METAXIN RELATED"/>
    <property type="match status" value="1"/>
</dbReference>
<dbReference type="OrthoDB" id="5809458at2759"/>
<evidence type="ECO:0000313" key="3">
    <source>
        <dbReference type="EMBL" id="EGO24501.1"/>
    </source>
</evidence>
<dbReference type="HOGENOM" id="CLU_044137_1_2_1"/>
<reference evidence="3" key="1">
    <citation type="submission" date="2011-04" db="EMBL/GenBank/DDBJ databases">
        <title>Evolution of plant cell wall degrading machinery underlies the functional diversity of forest fungi.</title>
        <authorList>
            <consortium name="US DOE Joint Genome Institute (JGI-PGF)"/>
            <person name="Eastwood D.C."/>
            <person name="Floudas D."/>
            <person name="Binder M."/>
            <person name="Majcherczyk A."/>
            <person name="Schneider P."/>
            <person name="Aerts A."/>
            <person name="Asiegbu F.O."/>
            <person name="Baker S.E."/>
            <person name="Barry K."/>
            <person name="Bendiksby M."/>
            <person name="Blumentritt M."/>
            <person name="Coutinho P.M."/>
            <person name="Cullen D."/>
            <person name="Cullen D."/>
            <person name="Gathman A."/>
            <person name="Goodell B."/>
            <person name="Henrissat B."/>
            <person name="Ihrmark K."/>
            <person name="Kauserud H."/>
            <person name="Kohler A."/>
            <person name="LaButti K."/>
            <person name="Lapidus A."/>
            <person name="Lavin J.L."/>
            <person name="Lee Y.-H."/>
            <person name="Lindquist E."/>
            <person name="Lilly W."/>
            <person name="Lucas S."/>
            <person name="Morin E."/>
            <person name="Murat C."/>
            <person name="Oguiza J.A."/>
            <person name="Park J."/>
            <person name="Pisabarro A.G."/>
            <person name="Riley R."/>
            <person name="Rosling A."/>
            <person name="Salamov A."/>
            <person name="Schmidt O."/>
            <person name="Schmutz J."/>
            <person name="Skrede I."/>
            <person name="Stenlid J."/>
            <person name="Wiebenga A."/>
            <person name="Xie X."/>
            <person name="Kues U."/>
            <person name="Hibbett D.S."/>
            <person name="Hoffmeister D."/>
            <person name="Hogberg N."/>
            <person name="Martin F."/>
            <person name="Grigoriev I.V."/>
            <person name="Watkinson S.C."/>
        </authorList>
    </citation>
    <scope>NUCLEOTIDE SEQUENCE</scope>
    <source>
        <strain evidence="3">S7.9</strain>
    </source>
</reference>